<dbReference type="PROSITE" id="PS00211">
    <property type="entry name" value="ABC_TRANSPORTER_1"/>
    <property type="match status" value="1"/>
</dbReference>
<evidence type="ECO:0000256" key="5">
    <source>
        <dbReference type="ARBA" id="ARBA00022840"/>
    </source>
</evidence>
<dbReference type="InterPro" id="IPR027417">
    <property type="entry name" value="P-loop_NTPase"/>
</dbReference>
<evidence type="ECO:0000256" key="4">
    <source>
        <dbReference type="ARBA" id="ARBA00022741"/>
    </source>
</evidence>
<dbReference type="EMBL" id="BART01010060">
    <property type="protein sequence ID" value="GAG84566.1"/>
    <property type="molecule type" value="Genomic_DNA"/>
</dbReference>
<dbReference type="InterPro" id="IPR017871">
    <property type="entry name" value="ABC_transporter-like_CS"/>
</dbReference>
<dbReference type="Pfam" id="PF08352">
    <property type="entry name" value="oligo_HPY"/>
    <property type="match status" value="1"/>
</dbReference>
<dbReference type="GO" id="GO:0016020">
    <property type="term" value="C:membrane"/>
    <property type="evidence" value="ECO:0007669"/>
    <property type="project" value="UniProtKB-SubCell"/>
</dbReference>
<dbReference type="Gene3D" id="3.40.50.300">
    <property type="entry name" value="P-loop containing nucleotide triphosphate hydrolases"/>
    <property type="match status" value="1"/>
</dbReference>
<keyword evidence="4" id="KW-0547">Nucleotide-binding</keyword>
<keyword evidence="2" id="KW-0813">Transport</keyword>
<evidence type="ECO:0000313" key="9">
    <source>
        <dbReference type="EMBL" id="GAG84566.1"/>
    </source>
</evidence>
<dbReference type="GO" id="GO:0005524">
    <property type="term" value="F:ATP binding"/>
    <property type="evidence" value="ECO:0007669"/>
    <property type="project" value="UniProtKB-KW"/>
</dbReference>
<sequence>PMTSLNPVYTVGDQIMEALKIHMGMDGRQARNRAEELLSLVGIPDAKQRVNDYPHQFSGGMRQRAMIAMALSCDPKLLIADEPTTALDVTIQAQIVDLVRRLQENLGMAVMWITHDLGIIAEIAHKVNVMYAGYIVERGSVRDIFKRTRHPYTIGLLGSLPRLDEAPGTQLSSIPGLPPDLLALPPGCPFAARCSFAVEQCREDMPPLVQADGIDHTVACWRWEDIKEGVSA</sequence>
<proteinExistence type="predicted"/>
<feature type="domain" description="Oligopeptide/dipeptide ABC transporter C-terminal" evidence="8">
    <location>
        <begin position="136"/>
        <end position="201"/>
    </location>
</feature>
<comment type="caution">
    <text evidence="9">The sequence shown here is derived from an EMBL/GenBank/DDBJ whole genome shotgun (WGS) entry which is preliminary data.</text>
</comment>
<evidence type="ECO:0000256" key="2">
    <source>
        <dbReference type="ARBA" id="ARBA00022448"/>
    </source>
</evidence>
<dbReference type="InterPro" id="IPR013563">
    <property type="entry name" value="Oligopep_ABC_C"/>
</dbReference>
<dbReference type="AlphaFoldDB" id="X1CK48"/>
<dbReference type="Pfam" id="PF00005">
    <property type="entry name" value="ABC_tran"/>
    <property type="match status" value="1"/>
</dbReference>
<organism evidence="9">
    <name type="scientific">marine sediment metagenome</name>
    <dbReference type="NCBI Taxonomy" id="412755"/>
    <lineage>
        <taxon>unclassified sequences</taxon>
        <taxon>metagenomes</taxon>
        <taxon>ecological metagenomes</taxon>
    </lineage>
</organism>
<comment type="subcellular location">
    <subcellularLocation>
        <location evidence="1">Membrane</location>
    </subcellularLocation>
</comment>
<dbReference type="GO" id="GO:0016887">
    <property type="term" value="F:ATP hydrolysis activity"/>
    <property type="evidence" value="ECO:0007669"/>
    <property type="project" value="InterPro"/>
</dbReference>
<evidence type="ECO:0000259" key="8">
    <source>
        <dbReference type="Pfam" id="PF08352"/>
    </source>
</evidence>
<reference evidence="9" key="1">
    <citation type="journal article" date="2014" name="Front. Microbiol.">
        <title>High frequency of phylogenetically diverse reductive dehalogenase-homologous genes in deep subseafloor sedimentary metagenomes.</title>
        <authorList>
            <person name="Kawai M."/>
            <person name="Futagami T."/>
            <person name="Toyoda A."/>
            <person name="Takaki Y."/>
            <person name="Nishi S."/>
            <person name="Hori S."/>
            <person name="Arai W."/>
            <person name="Tsubouchi T."/>
            <person name="Morono Y."/>
            <person name="Uchiyama I."/>
            <person name="Ito T."/>
            <person name="Fujiyama A."/>
            <person name="Inagaki F."/>
            <person name="Takami H."/>
        </authorList>
    </citation>
    <scope>NUCLEOTIDE SEQUENCE</scope>
    <source>
        <strain evidence="9">Expedition CK06-06</strain>
    </source>
</reference>
<accession>X1CK48</accession>
<dbReference type="CDD" id="cd03257">
    <property type="entry name" value="ABC_NikE_OppD_transporters"/>
    <property type="match status" value="1"/>
</dbReference>
<feature type="non-terminal residue" evidence="9">
    <location>
        <position position="1"/>
    </location>
</feature>
<evidence type="ECO:0000256" key="3">
    <source>
        <dbReference type="ARBA" id="ARBA00022475"/>
    </source>
</evidence>
<feature type="domain" description="ABC transporter" evidence="7">
    <location>
        <begin position="4"/>
        <end position="85"/>
    </location>
</feature>
<evidence type="ECO:0000256" key="6">
    <source>
        <dbReference type="ARBA" id="ARBA00023136"/>
    </source>
</evidence>
<protein>
    <recommendedName>
        <fullName evidence="10">ABC transporter domain-containing protein</fullName>
    </recommendedName>
</protein>
<name>X1CK48_9ZZZZ</name>
<gene>
    <name evidence="9" type="ORF">S01H4_22060</name>
</gene>
<evidence type="ECO:0008006" key="10">
    <source>
        <dbReference type="Google" id="ProtNLM"/>
    </source>
</evidence>
<dbReference type="GO" id="GO:0015833">
    <property type="term" value="P:peptide transport"/>
    <property type="evidence" value="ECO:0007669"/>
    <property type="project" value="InterPro"/>
</dbReference>
<dbReference type="SUPFAM" id="SSF52540">
    <property type="entry name" value="P-loop containing nucleoside triphosphate hydrolases"/>
    <property type="match status" value="1"/>
</dbReference>
<keyword evidence="6" id="KW-0472">Membrane</keyword>
<keyword evidence="3" id="KW-1003">Cell membrane</keyword>
<evidence type="ECO:0000256" key="1">
    <source>
        <dbReference type="ARBA" id="ARBA00004370"/>
    </source>
</evidence>
<dbReference type="InterPro" id="IPR003439">
    <property type="entry name" value="ABC_transporter-like_ATP-bd"/>
</dbReference>
<dbReference type="InterPro" id="IPR050388">
    <property type="entry name" value="ABC_Ni/Peptide_Import"/>
</dbReference>
<dbReference type="NCBIfam" id="TIGR01727">
    <property type="entry name" value="oligo_HPY"/>
    <property type="match status" value="1"/>
</dbReference>
<evidence type="ECO:0000259" key="7">
    <source>
        <dbReference type="Pfam" id="PF00005"/>
    </source>
</evidence>
<dbReference type="PANTHER" id="PTHR43297:SF2">
    <property type="entry name" value="DIPEPTIDE TRANSPORT ATP-BINDING PROTEIN DPPD"/>
    <property type="match status" value="1"/>
</dbReference>
<keyword evidence="5" id="KW-0067">ATP-binding</keyword>
<dbReference type="PANTHER" id="PTHR43297">
    <property type="entry name" value="OLIGOPEPTIDE TRANSPORT ATP-BINDING PROTEIN APPD"/>
    <property type="match status" value="1"/>
</dbReference>